<feature type="non-terminal residue" evidence="1">
    <location>
        <position position="33"/>
    </location>
</feature>
<organism evidence="1 2">
    <name type="scientific">Streptococcus minor</name>
    <dbReference type="NCBI Taxonomy" id="229549"/>
    <lineage>
        <taxon>Bacteria</taxon>
        <taxon>Bacillati</taxon>
        <taxon>Bacillota</taxon>
        <taxon>Bacilli</taxon>
        <taxon>Lactobacillales</taxon>
        <taxon>Streptococcaceae</taxon>
        <taxon>Streptococcus</taxon>
    </lineage>
</organism>
<keyword evidence="2" id="KW-1185">Reference proteome</keyword>
<sequence>MTSLTSIKFNVKIHSKIYLNKVFYDSKCCYFNN</sequence>
<evidence type="ECO:0000313" key="2">
    <source>
        <dbReference type="Proteomes" id="UP000281771"/>
    </source>
</evidence>
<dbReference type="AlphaFoldDB" id="A0A3P1V9U9"/>
<dbReference type="EMBL" id="RQZA01000008">
    <property type="protein sequence ID" value="RRD30416.1"/>
    <property type="molecule type" value="Genomic_DNA"/>
</dbReference>
<dbReference type="Proteomes" id="UP000281771">
    <property type="component" value="Unassembled WGS sequence"/>
</dbReference>
<reference evidence="1 2" key="1">
    <citation type="submission" date="2018-11" db="EMBL/GenBank/DDBJ databases">
        <title>Genomes From Bacteria Associated with the Canine Oral Cavity: a Test Case for Automated Genome-Based Taxonomic Assignment.</title>
        <authorList>
            <person name="Coil D.A."/>
            <person name="Jospin G."/>
            <person name="Darling A.E."/>
            <person name="Wallis C."/>
            <person name="Davis I.J."/>
            <person name="Harris S."/>
            <person name="Eisen J.A."/>
            <person name="Holcombe L.J."/>
            <person name="O'Flynn C."/>
        </authorList>
    </citation>
    <scope>NUCLEOTIDE SEQUENCE [LARGE SCALE GENOMIC DNA]</scope>
    <source>
        <strain evidence="1 2">OH4621_COT-116</strain>
    </source>
</reference>
<protein>
    <submittedName>
        <fullName evidence="1">Cadmium transporter</fullName>
    </submittedName>
</protein>
<comment type="caution">
    <text evidence="1">The sequence shown here is derived from an EMBL/GenBank/DDBJ whole genome shotgun (WGS) entry which is preliminary data.</text>
</comment>
<proteinExistence type="predicted"/>
<evidence type="ECO:0000313" key="1">
    <source>
        <dbReference type="EMBL" id="RRD30416.1"/>
    </source>
</evidence>
<gene>
    <name evidence="1" type="ORF">EII38_08050</name>
</gene>
<name>A0A3P1V9U9_9STRE</name>
<accession>A0A3P1V9U9</accession>